<accession>A0A5J5F5T9</accession>
<dbReference type="Proteomes" id="UP000326924">
    <property type="component" value="Unassembled WGS sequence"/>
</dbReference>
<dbReference type="OrthoDB" id="5427804at2759"/>
<dbReference type="InParanoid" id="A0A5J5F5T9"/>
<reference evidence="2 3" key="1">
    <citation type="submission" date="2019-09" db="EMBL/GenBank/DDBJ databases">
        <title>Draft genome of the ectomycorrhizal ascomycete Sphaerosporella brunnea.</title>
        <authorList>
            <consortium name="DOE Joint Genome Institute"/>
            <person name="Benucci G.M."/>
            <person name="Marozzi G."/>
            <person name="Antonielli L."/>
            <person name="Sanchez S."/>
            <person name="Marco P."/>
            <person name="Wang X."/>
            <person name="Falini L.B."/>
            <person name="Barry K."/>
            <person name="Haridas S."/>
            <person name="Lipzen A."/>
            <person name="Labutti K."/>
            <person name="Grigoriev I.V."/>
            <person name="Murat C."/>
            <person name="Martin F."/>
            <person name="Albertini E."/>
            <person name="Donnini D."/>
            <person name="Bonito G."/>
        </authorList>
    </citation>
    <scope>NUCLEOTIDE SEQUENCE [LARGE SCALE GENOMIC DNA]</scope>
    <source>
        <strain evidence="2 3">Sb_GMNB300</strain>
    </source>
</reference>
<comment type="caution">
    <text evidence="2">The sequence shown here is derived from an EMBL/GenBank/DDBJ whole genome shotgun (WGS) entry which is preliminary data.</text>
</comment>
<evidence type="ECO:0008006" key="4">
    <source>
        <dbReference type="Google" id="ProtNLM"/>
    </source>
</evidence>
<protein>
    <recommendedName>
        <fullName evidence="4">DDE-1 domain-containing protein</fullName>
    </recommendedName>
</protein>
<keyword evidence="3" id="KW-1185">Reference proteome</keyword>
<evidence type="ECO:0000313" key="1">
    <source>
        <dbReference type="EMBL" id="KAA8910529.1"/>
    </source>
</evidence>
<dbReference type="AlphaFoldDB" id="A0A5J5F5T9"/>
<name>A0A5J5F5T9_9PEZI</name>
<organism evidence="2 3">
    <name type="scientific">Sphaerosporella brunnea</name>
    <dbReference type="NCBI Taxonomy" id="1250544"/>
    <lineage>
        <taxon>Eukaryota</taxon>
        <taxon>Fungi</taxon>
        <taxon>Dikarya</taxon>
        <taxon>Ascomycota</taxon>
        <taxon>Pezizomycotina</taxon>
        <taxon>Pezizomycetes</taxon>
        <taxon>Pezizales</taxon>
        <taxon>Pyronemataceae</taxon>
        <taxon>Sphaerosporella</taxon>
    </lineage>
</organism>
<gene>
    <name evidence="2" type="ORF">FN846DRAFT_934054</name>
    <name evidence="1" type="ORF">FN846DRAFT_938918</name>
</gene>
<proteinExistence type="predicted"/>
<evidence type="ECO:0000313" key="3">
    <source>
        <dbReference type="Proteomes" id="UP000326924"/>
    </source>
</evidence>
<evidence type="ECO:0000313" key="2">
    <source>
        <dbReference type="EMBL" id="KAA8912041.1"/>
    </source>
</evidence>
<sequence>MQQSHTRTRIVNFLKRKATTAFIPEGLTGYVRPLDTHVNKSVKQHISDYLEEKIEENWHSDFPGKANVRVWERRILITHCIADAWEKLHNEQGDVIRKSFQQTGISLNPNGSEDHLLKVIDLLHLAKKIGSSEVWGARGLSCDLEPGVVGEEKQAPDRGWASAGGQLATSFTTA</sequence>
<dbReference type="EMBL" id="VXIS01000045">
    <property type="protein sequence ID" value="KAA8910529.1"/>
    <property type="molecule type" value="Genomic_DNA"/>
</dbReference>
<dbReference type="EMBL" id="VXIS01000029">
    <property type="protein sequence ID" value="KAA8912041.1"/>
    <property type="molecule type" value="Genomic_DNA"/>
</dbReference>